<evidence type="ECO:0000256" key="6">
    <source>
        <dbReference type="ARBA" id="ARBA00022692"/>
    </source>
</evidence>
<dbReference type="eggNOG" id="KOG2966">
    <property type="taxonomic scope" value="Eukaryota"/>
</dbReference>
<dbReference type="RefSeq" id="XP_009551090.1">
    <property type="nucleotide sequence ID" value="XM_009552795.1"/>
</dbReference>
<evidence type="ECO:0000256" key="1">
    <source>
        <dbReference type="ARBA" id="ARBA00004448"/>
    </source>
</evidence>
<evidence type="ECO:0000256" key="3">
    <source>
        <dbReference type="ARBA" id="ARBA00022448"/>
    </source>
</evidence>
<dbReference type="GO" id="GO:0051560">
    <property type="term" value="P:mitochondrial calcium ion homeostasis"/>
    <property type="evidence" value="ECO:0007669"/>
    <property type="project" value="InterPro"/>
</dbReference>
<evidence type="ECO:0000256" key="4">
    <source>
        <dbReference type="ARBA" id="ARBA00022568"/>
    </source>
</evidence>
<dbReference type="PANTHER" id="PTHR13462:SF10">
    <property type="entry name" value="CALCIUM UNIPORTER PROTEIN, MITOCHONDRIAL"/>
    <property type="match status" value="1"/>
</dbReference>
<keyword evidence="5" id="KW-0107">Calcium channel</keyword>
<comment type="similarity">
    <text evidence="2">Belongs to the MCU (TC 1.A.77) family.</text>
</comment>
<dbReference type="GO" id="GO:0036444">
    <property type="term" value="P:calcium import into the mitochondrion"/>
    <property type="evidence" value="ECO:0007669"/>
    <property type="project" value="TreeGrafter"/>
</dbReference>
<dbReference type="EMBL" id="KI925463">
    <property type="protein sequence ID" value="ETW77610.1"/>
    <property type="molecule type" value="Genomic_DNA"/>
</dbReference>
<gene>
    <name evidence="20" type="ORF">HETIRDRAFT_245918</name>
</gene>
<keyword evidence="11" id="KW-0496">Mitochondrion</keyword>
<keyword evidence="3" id="KW-0813">Transport</keyword>
<reference evidence="20 21" key="1">
    <citation type="journal article" date="2012" name="New Phytol.">
        <title>Insight into trade-off between wood decay and parasitism from the genome of a fungal forest pathogen.</title>
        <authorList>
            <person name="Olson A."/>
            <person name="Aerts A."/>
            <person name="Asiegbu F."/>
            <person name="Belbahri L."/>
            <person name="Bouzid O."/>
            <person name="Broberg A."/>
            <person name="Canback B."/>
            <person name="Coutinho P.M."/>
            <person name="Cullen D."/>
            <person name="Dalman K."/>
            <person name="Deflorio G."/>
            <person name="van Diepen L.T."/>
            <person name="Dunand C."/>
            <person name="Duplessis S."/>
            <person name="Durling M."/>
            <person name="Gonthier P."/>
            <person name="Grimwood J."/>
            <person name="Fossdal C.G."/>
            <person name="Hansson D."/>
            <person name="Henrissat B."/>
            <person name="Hietala A."/>
            <person name="Himmelstrand K."/>
            <person name="Hoffmeister D."/>
            <person name="Hogberg N."/>
            <person name="James T.Y."/>
            <person name="Karlsson M."/>
            <person name="Kohler A."/>
            <person name="Kues U."/>
            <person name="Lee Y.H."/>
            <person name="Lin Y.C."/>
            <person name="Lind M."/>
            <person name="Lindquist E."/>
            <person name="Lombard V."/>
            <person name="Lucas S."/>
            <person name="Lunden K."/>
            <person name="Morin E."/>
            <person name="Murat C."/>
            <person name="Park J."/>
            <person name="Raffaello T."/>
            <person name="Rouze P."/>
            <person name="Salamov A."/>
            <person name="Schmutz J."/>
            <person name="Solheim H."/>
            <person name="Stahlberg J."/>
            <person name="Velez H."/>
            <person name="de Vries R.P."/>
            <person name="Wiebenga A."/>
            <person name="Woodward S."/>
            <person name="Yakovlev I."/>
            <person name="Garbelotto M."/>
            <person name="Martin F."/>
            <person name="Grigoriev I.V."/>
            <person name="Stenlid J."/>
        </authorList>
    </citation>
    <scope>NUCLEOTIDE SEQUENCE [LARGE SCALE GENOMIC DNA]</scope>
    <source>
        <strain evidence="20 21">TC 32-1</strain>
    </source>
</reference>
<evidence type="ECO:0000256" key="8">
    <source>
        <dbReference type="ARBA" id="ARBA00022837"/>
    </source>
</evidence>
<comment type="subcellular location">
    <subcellularLocation>
        <location evidence="1">Mitochondrion inner membrane</location>
        <topology evidence="1">Multi-pass membrane protein</topology>
    </subcellularLocation>
</comment>
<feature type="non-terminal residue" evidence="20">
    <location>
        <position position="1"/>
    </location>
</feature>
<evidence type="ECO:0000256" key="10">
    <source>
        <dbReference type="ARBA" id="ARBA00023065"/>
    </source>
</evidence>
<dbReference type="STRING" id="747525.W4JWZ7"/>
<name>W4JWZ7_HETIT</name>
<evidence type="ECO:0000256" key="15">
    <source>
        <dbReference type="ARBA" id="ARBA00044966"/>
    </source>
</evidence>
<comment type="subunit">
    <text evidence="15">Homotetramer, assembles in a dimer or dimers configuration with two interfaces.</text>
</comment>
<keyword evidence="4" id="KW-0109">Calcium transport</keyword>
<comment type="catalytic activity">
    <reaction evidence="14">
        <text>Ca(2+)(in) = Ca(2+)(out)</text>
        <dbReference type="Rhea" id="RHEA:29671"/>
        <dbReference type="ChEBI" id="CHEBI:29108"/>
    </reaction>
</comment>
<evidence type="ECO:0000256" key="13">
    <source>
        <dbReference type="ARBA" id="ARBA00023303"/>
    </source>
</evidence>
<sequence length="337" mass="37869">NNVDVAHARFLAESGASSKWKNGDGQTTMGGLDGPADTLEGLGKGRGKLSPTSSHLFMLILPLGEISLKLRNSRGNEHKRDHYVTKFPPPTVFLLHPSQPLTHVSKLIVSSFPPARPEVSFRSSAANGHHMQWSEATDIGDFIRSAARATEFDIHITIPVHKYSGDSDEKDDTEDVFDETVITVEVPTFADRTRFLRRRLEIITRELKDMEGLKKECDHEAHRGARRMAVGGFGLLVVYWGGVARLTFWDYGWDVMEPITYLSGLSSVICGYLWFLYQGREVSYSSVLDRSISARREALYKARGLDIDHWGDLVAEARVLRRDIGRIAQDYDHDLGR</sequence>
<proteinExistence type="inferred from homology"/>
<dbReference type="OrthoDB" id="278338at2759"/>
<keyword evidence="9 18" id="KW-1133">Transmembrane helix</keyword>
<feature type="transmembrane region" description="Helical" evidence="18">
    <location>
        <begin position="259"/>
        <end position="277"/>
    </location>
</feature>
<dbReference type="Proteomes" id="UP000030671">
    <property type="component" value="Unassembled WGS sequence"/>
</dbReference>
<evidence type="ECO:0000256" key="16">
    <source>
        <dbReference type="ARBA" id="ARBA00044981"/>
    </source>
</evidence>
<protein>
    <recommendedName>
        <fullName evidence="16">Calcium uniporter protein, mitochondrial</fullName>
    </recommendedName>
</protein>
<dbReference type="HOGENOM" id="CLU_035826_0_0_1"/>
<evidence type="ECO:0000256" key="12">
    <source>
        <dbReference type="ARBA" id="ARBA00023136"/>
    </source>
</evidence>
<dbReference type="PANTHER" id="PTHR13462">
    <property type="entry name" value="CALCIUM UNIPORTER PROTEIN, MITOCHONDRIAL"/>
    <property type="match status" value="1"/>
</dbReference>
<evidence type="ECO:0000313" key="20">
    <source>
        <dbReference type="EMBL" id="ETW77610.1"/>
    </source>
</evidence>
<evidence type="ECO:0000256" key="9">
    <source>
        <dbReference type="ARBA" id="ARBA00022989"/>
    </source>
</evidence>
<dbReference type="InParanoid" id="W4JWZ7"/>
<evidence type="ECO:0000256" key="2">
    <source>
        <dbReference type="ARBA" id="ARBA00005653"/>
    </source>
</evidence>
<dbReference type="GO" id="GO:1990246">
    <property type="term" value="C:uniplex complex"/>
    <property type="evidence" value="ECO:0007669"/>
    <property type="project" value="TreeGrafter"/>
</dbReference>
<evidence type="ECO:0000256" key="7">
    <source>
        <dbReference type="ARBA" id="ARBA00022792"/>
    </source>
</evidence>
<dbReference type="Pfam" id="PF04678">
    <property type="entry name" value="MCU"/>
    <property type="match status" value="1"/>
</dbReference>
<evidence type="ECO:0000259" key="19">
    <source>
        <dbReference type="Pfam" id="PF04678"/>
    </source>
</evidence>
<keyword evidence="7" id="KW-0999">Mitochondrion inner membrane</keyword>
<evidence type="ECO:0000256" key="17">
    <source>
        <dbReference type="ARBA" id="ARBA00045938"/>
    </source>
</evidence>
<evidence type="ECO:0000256" key="18">
    <source>
        <dbReference type="SAM" id="Phobius"/>
    </source>
</evidence>
<feature type="non-terminal residue" evidence="20">
    <location>
        <position position="337"/>
    </location>
</feature>
<dbReference type="GeneID" id="20669095"/>
<organism evidence="20 21">
    <name type="scientific">Heterobasidion irregulare (strain TC 32-1)</name>
    <dbReference type="NCBI Taxonomy" id="747525"/>
    <lineage>
        <taxon>Eukaryota</taxon>
        <taxon>Fungi</taxon>
        <taxon>Dikarya</taxon>
        <taxon>Basidiomycota</taxon>
        <taxon>Agaricomycotina</taxon>
        <taxon>Agaricomycetes</taxon>
        <taxon>Russulales</taxon>
        <taxon>Bondarzewiaceae</taxon>
        <taxon>Heterobasidion</taxon>
        <taxon>Heterobasidion annosum species complex</taxon>
    </lineage>
</organism>
<dbReference type="InterPro" id="IPR006769">
    <property type="entry name" value="MCU_C"/>
</dbReference>
<evidence type="ECO:0000256" key="5">
    <source>
        <dbReference type="ARBA" id="ARBA00022673"/>
    </source>
</evidence>
<comment type="function">
    <text evidence="17">Highly selective calcium channel localized to the inner mitochondrial membrane, which mediates calcium uptake into the mitochondrial matrix. Mitochondrial calcium homeostasis plays key roles in cellular physiology and regulates ATP production, cytoplasmic calcium signals and activation of cell death pathways. Sufficient to operate as a pore-forming channel without the need of calcium-sensor or auxiliary subunit.</text>
</comment>
<feature type="transmembrane region" description="Helical" evidence="18">
    <location>
        <begin position="228"/>
        <end position="247"/>
    </location>
</feature>
<dbReference type="KEGG" id="hir:HETIRDRAFT_245918"/>
<feature type="domain" description="Calcium uniporter protein C-terminal" evidence="19">
    <location>
        <begin position="166"/>
        <end position="311"/>
    </location>
</feature>
<evidence type="ECO:0000256" key="14">
    <source>
        <dbReference type="ARBA" id="ARBA00036634"/>
    </source>
</evidence>
<keyword evidence="12 18" id="KW-0472">Membrane</keyword>
<accession>W4JWZ7</accession>
<dbReference type="InterPro" id="IPR039055">
    <property type="entry name" value="MCU_fam"/>
</dbReference>
<keyword evidence="6 18" id="KW-0812">Transmembrane</keyword>
<keyword evidence="8" id="KW-0106">Calcium</keyword>
<dbReference type="GO" id="GO:0015292">
    <property type="term" value="F:uniporter activity"/>
    <property type="evidence" value="ECO:0007669"/>
    <property type="project" value="TreeGrafter"/>
</dbReference>
<evidence type="ECO:0000313" key="21">
    <source>
        <dbReference type="Proteomes" id="UP000030671"/>
    </source>
</evidence>
<dbReference type="GO" id="GO:0005262">
    <property type="term" value="F:calcium channel activity"/>
    <property type="evidence" value="ECO:0007669"/>
    <property type="project" value="UniProtKB-KW"/>
</dbReference>
<keyword evidence="21" id="KW-1185">Reference proteome</keyword>
<evidence type="ECO:0000256" key="11">
    <source>
        <dbReference type="ARBA" id="ARBA00023128"/>
    </source>
</evidence>
<keyword evidence="13" id="KW-0407">Ion channel</keyword>
<dbReference type="AlphaFoldDB" id="W4JWZ7"/>
<keyword evidence="10" id="KW-0406">Ion transport</keyword>